<dbReference type="Pfam" id="PF13098">
    <property type="entry name" value="Thioredoxin_2"/>
    <property type="match status" value="1"/>
</dbReference>
<name>A0A0K6IYB7_9PROT</name>
<dbReference type="Pfam" id="PF10411">
    <property type="entry name" value="DsbC_N"/>
    <property type="match status" value="1"/>
</dbReference>
<feature type="domain" description="Disulphide bond isomerase DsbC/G N-terminal" evidence="8">
    <location>
        <begin position="18"/>
        <end position="83"/>
    </location>
</feature>
<dbReference type="InterPro" id="IPR051470">
    <property type="entry name" value="Thiol:disulfide_interchange"/>
</dbReference>
<evidence type="ECO:0000256" key="3">
    <source>
        <dbReference type="ARBA" id="ARBA00022729"/>
    </source>
</evidence>
<evidence type="ECO:0000313" key="11">
    <source>
        <dbReference type="Proteomes" id="UP000182108"/>
    </source>
</evidence>
<evidence type="ECO:0000256" key="2">
    <source>
        <dbReference type="ARBA" id="ARBA00009813"/>
    </source>
</evidence>
<reference evidence="11" key="1">
    <citation type="submission" date="2015-08" db="EMBL/GenBank/DDBJ databases">
        <authorList>
            <person name="Babu N.S."/>
            <person name="Beckwith C.J."/>
            <person name="Beseler K.G."/>
            <person name="Brison A."/>
            <person name="Carone J.V."/>
            <person name="Caskin T.P."/>
            <person name="Diamond M."/>
            <person name="Durham M.E."/>
            <person name="Foxe J.M."/>
            <person name="Go M."/>
            <person name="Henderson B.A."/>
            <person name="Jones I.B."/>
            <person name="McGettigan J.A."/>
            <person name="Micheletti S.J."/>
            <person name="Nasrallah M.E."/>
            <person name="Ortiz D."/>
            <person name="Piller C.R."/>
            <person name="Privatt S.R."/>
            <person name="Schneider S.L."/>
            <person name="Sharp S."/>
            <person name="Smith T.C."/>
            <person name="Stanton J.D."/>
            <person name="Ullery H.E."/>
            <person name="Wilson R.J."/>
            <person name="Serrano M.G."/>
            <person name="Buck G."/>
            <person name="Lee V."/>
            <person name="Wang Y."/>
            <person name="Carvalho R."/>
            <person name="Voegtly L."/>
            <person name="Shi R."/>
            <person name="Duckworth R."/>
            <person name="Johnson A."/>
            <person name="Loviza R."/>
            <person name="Walstead R."/>
            <person name="Shah Z."/>
            <person name="Kiflezghi M."/>
            <person name="Wade K."/>
            <person name="Ball S.L."/>
            <person name="Bradley K.W."/>
            <person name="Asai D.J."/>
            <person name="Bowman C.A."/>
            <person name="Russell D.A."/>
            <person name="Pope W.H."/>
            <person name="Jacobs-Sera D."/>
            <person name="Hendrix R.W."/>
            <person name="Hatfull G.F."/>
        </authorList>
    </citation>
    <scope>NUCLEOTIDE SEQUENCE [LARGE SCALE GENOMIC DNA]</scope>
    <source>
        <strain evidence="11">JCM 19170</strain>
    </source>
</reference>
<proteinExistence type="inferred from homology"/>
<keyword evidence="4 7" id="KW-0574">Periplasm</keyword>
<dbReference type="CDD" id="cd03020">
    <property type="entry name" value="DsbA_DsbC_DsbG"/>
    <property type="match status" value="1"/>
</dbReference>
<keyword evidence="5" id="KW-1015">Disulfide bond</keyword>
<comment type="similarity">
    <text evidence="2 7">Belongs to the thioredoxin family. DsbC subfamily.</text>
</comment>
<comment type="function">
    <text evidence="7">Required for disulfide bond formation in some periplasmic proteins. Acts by transferring its disulfide bond to other proteins and is reduced in the process.</text>
</comment>
<dbReference type="Gene3D" id="3.10.450.70">
    <property type="entry name" value="Disulphide bond isomerase, DsbC/G, N-terminal"/>
    <property type="match status" value="1"/>
</dbReference>
<dbReference type="InterPro" id="IPR009094">
    <property type="entry name" value="DiS-bond_isomerase_DsbC/G_N_sf"/>
</dbReference>
<dbReference type="PANTHER" id="PTHR35272">
    <property type="entry name" value="THIOL:DISULFIDE INTERCHANGE PROTEIN DSBC-RELATED"/>
    <property type="match status" value="1"/>
</dbReference>
<dbReference type="InterPro" id="IPR012336">
    <property type="entry name" value="Thioredoxin-like_fold"/>
</dbReference>
<protein>
    <recommendedName>
        <fullName evidence="7">Thiol:disulfide interchange protein</fullName>
    </recommendedName>
</protein>
<feature type="chain" id="PRO_5010008051" description="Thiol:disulfide interchange protein" evidence="7">
    <location>
        <begin position="22"/>
        <end position="240"/>
    </location>
</feature>
<dbReference type="EMBL" id="CYHH01000021">
    <property type="protein sequence ID" value="CUB08105.1"/>
    <property type="molecule type" value="Genomic_DNA"/>
</dbReference>
<organism evidence="10 11">
    <name type="scientific">Tepidiphilus thermophilus</name>
    <dbReference type="NCBI Taxonomy" id="876478"/>
    <lineage>
        <taxon>Bacteria</taxon>
        <taxon>Pseudomonadati</taxon>
        <taxon>Pseudomonadota</taxon>
        <taxon>Hydrogenophilia</taxon>
        <taxon>Hydrogenophilales</taxon>
        <taxon>Hydrogenophilaceae</taxon>
        <taxon>Tepidiphilus</taxon>
    </lineage>
</organism>
<evidence type="ECO:0000256" key="5">
    <source>
        <dbReference type="ARBA" id="ARBA00023157"/>
    </source>
</evidence>
<evidence type="ECO:0000259" key="8">
    <source>
        <dbReference type="Pfam" id="PF10411"/>
    </source>
</evidence>
<evidence type="ECO:0000313" key="10">
    <source>
        <dbReference type="EMBL" id="CUB08105.1"/>
    </source>
</evidence>
<evidence type="ECO:0000256" key="1">
    <source>
        <dbReference type="ARBA" id="ARBA00004418"/>
    </source>
</evidence>
<evidence type="ECO:0000256" key="6">
    <source>
        <dbReference type="ARBA" id="ARBA00023284"/>
    </source>
</evidence>
<dbReference type="GO" id="GO:0016853">
    <property type="term" value="F:isomerase activity"/>
    <property type="evidence" value="ECO:0007669"/>
    <property type="project" value="UniProtKB-KW"/>
</dbReference>
<dbReference type="RefSeq" id="WP_055424340.1">
    <property type="nucleotide sequence ID" value="NZ_CYHH01000021.1"/>
</dbReference>
<evidence type="ECO:0000256" key="4">
    <source>
        <dbReference type="ARBA" id="ARBA00022764"/>
    </source>
</evidence>
<dbReference type="InterPro" id="IPR036249">
    <property type="entry name" value="Thioredoxin-like_sf"/>
</dbReference>
<feature type="domain" description="Thioredoxin-like fold" evidence="9">
    <location>
        <begin position="106"/>
        <end position="231"/>
    </location>
</feature>
<dbReference type="Gene3D" id="3.40.30.10">
    <property type="entry name" value="Glutaredoxin"/>
    <property type="match status" value="1"/>
</dbReference>
<keyword evidence="11" id="KW-1185">Reference proteome</keyword>
<gene>
    <name evidence="10" type="ORF">Ga0061068_12112</name>
</gene>
<keyword evidence="3 7" id="KW-0732">Signal</keyword>
<dbReference type="AlphaFoldDB" id="A0A0K6IYB7"/>
<keyword evidence="6 7" id="KW-0676">Redox-active center</keyword>
<dbReference type="OrthoDB" id="12976at2"/>
<evidence type="ECO:0000259" key="9">
    <source>
        <dbReference type="Pfam" id="PF13098"/>
    </source>
</evidence>
<dbReference type="PANTHER" id="PTHR35272:SF3">
    <property type="entry name" value="THIOL:DISULFIDE INTERCHANGE PROTEIN DSBC"/>
    <property type="match status" value="1"/>
</dbReference>
<dbReference type="InterPro" id="IPR018950">
    <property type="entry name" value="DiS-bond_isomerase_DsbC/G_N"/>
</dbReference>
<sequence length="240" mass="26692">MRKFVVSIAAFAAATTVFADAGDVEKRLKEQYPATKITAVRETPVQGVYEVAMGRNVAYTDASGRYMIFGHLYDMKEQKDLTAQRLDEINKIDVSALPLSDAIKTVKGDGSRKLYVFSDPDCPFCQRLERETMPKLDNVTIYTFLYPLEELHPDAKRKAEAIWCAKDRAKAWDDFMKSGKLPDQETRCDNPVERNIQLGRSLGINGTPTIIMGDGSMVPGFVPASELERRLAAGETATGD</sequence>
<dbReference type="SUPFAM" id="SSF52833">
    <property type="entry name" value="Thioredoxin-like"/>
    <property type="match status" value="1"/>
</dbReference>
<feature type="signal peptide" evidence="7">
    <location>
        <begin position="1"/>
        <end position="21"/>
    </location>
</feature>
<dbReference type="Proteomes" id="UP000182108">
    <property type="component" value="Unassembled WGS sequence"/>
</dbReference>
<accession>A0A0K6IYB7</accession>
<dbReference type="InterPro" id="IPR033954">
    <property type="entry name" value="DiS-bond_Isoase_DsbC/G"/>
</dbReference>
<comment type="subcellular location">
    <subcellularLocation>
        <location evidence="1 7">Periplasm</location>
    </subcellularLocation>
</comment>
<keyword evidence="10" id="KW-0413">Isomerase</keyword>
<evidence type="ECO:0000256" key="7">
    <source>
        <dbReference type="RuleBase" id="RU364038"/>
    </source>
</evidence>
<dbReference type="GO" id="GO:0042597">
    <property type="term" value="C:periplasmic space"/>
    <property type="evidence" value="ECO:0007669"/>
    <property type="project" value="UniProtKB-SubCell"/>
</dbReference>
<dbReference type="SUPFAM" id="SSF54423">
    <property type="entry name" value="DsbC/DsbG N-terminal domain-like"/>
    <property type="match status" value="1"/>
</dbReference>